<evidence type="ECO:0000256" key="10">
    <source>
        <dbReference type="SAM" id="MobiDB-lite"/>
    </source>
</evidence>
<protein>
    <recommendedName>
        <fullName evidence="9">Nucleoporin NUP53</fullName>
    </recommendedName>
</protein>
<feature type="compositionally biased region" description="Low complexity" evidence="10">
    <location>
        <begin position="46"/>
        <end position="56"/>
    </location>
</feature>
<dbReference type="InterPro" id="IPR012677">
    <property type="entry name" value="Nucleotide-bd_a/b_plait_sf"/>
</dbReference>
<keyword evidence="5 9" id="KW-0653">Protein transport</keyword>
<feature type="region of interest" description="Disordered" evidence="10">
    <location>
        <begin position="1"/>
        <end position="75"/>
    </location>
</feature>
<dbReference type="PANTHER" id="PTHR21527:SF6">
    <property type="entry name" value="NUCLEOPORIN NUP35"/>
    <property type="match status" value="1"/>
</dbReference>
<proteinExistence type="inferred from homology"/>
<evidence type="ECO:0000256" key="3">
    <source>
        <dbReference type="ARBA" id="ARBA00022448"/>
    </source>
</evidence>
<sequence length="345" mass="37765">MYSSSPINEPMMCGSPTTSPKSPDNASFVAPSFLLGGNRRNTPAHQSSQYSPQKKSYMQDESHQQSFSSPFSTQQQQQAYKGVTWSPELVREIPISKQTPTGPSQFHTSVNAKRNVNAPPLRSLSTEQSFSAAKNASIADSSRFDMSTDFAPVNDSRQFDSSSLFRPPTEESGDCWVTVFGFPPDGAAYVLRIFARYGAILAHEVAPKGNWMHIRYQSTLSARQALSKNGTVFDNTLQLGVSPCTDKAIMQRFTNTSFVEQQQSVNDRYNAETTVSIATSPPPRLNDTSTLNHSRLDASSARSGMRPLAAAYRAVDSSYQLTGSGTPTKAEHSMLSRLWGYVGGN</sequence>
<name>A0A914VU52_9BILA</name>
<evidence type="ECO:0000256" key="5">
    <source>
        <dbReference type="ARBA" id="ARBA00022927"/>
    </source>
</evidence>
<comment type="similarity">
    <text evidence="2 9">Belongs to the Nup35 family.</text>
</comment>
<dbReference type="PIRSF" id="PIRSF038119">
    <property type="entry name" value="Nucleoporin_NUP53"/>
    <property type="match status" value="1"/>
</dbReference>
<keyword evidence="3 9" id="KW-0813">Transport</keyword>
<evidence type="ECO:0000256" key="8">
    <source>
        <dbReference type="ARBA" id="ARBA00023242"/>
    </source>
</evidence>
<keyword evidence="8 9" id="KW-0539">Nucleus</keyword>
<evidence type="ECO:0000313" key="13">
    <source>
        <dbReference type="WBParaSite" id="PSAMB.scaffold2473size22978.g17944.t1"/>
    </source>
</evidence>
<organism evidence="12 13">
    <name type="scientific">Plectus sambesii</name>
    <dbReference type="NCBI Taxonomy" id="2011161"/>
    <lineage>
        <taxon>Eukaryota</taxon>
        <taxon>Metazoa</taxon>
        <taxon>Ecdysozoa</taxon>
        <taxon>Nematoda</taxon>
        <taxon>Chromadorea</taxon>
        <taxon>Plectida</taxon>
        <taxon>Plectina</taxon>
        <taxon>Plectoidea</taxon>
        <taxon>Plectidae</taxon>
        <taxon>Plectus</taxon>
    </lineage>
</organism>
<dbReference type="PROSITE" id="PS51472">
    <property type="entry name" value="RRM_NUP35"/>
    <property type="match status" value="1"/>
</dbReference>
<dbReference type="WBParaSite" id="PSAMB.scaffold2473size22978.g17944.t1">
    <property type="protein sequence ID" value="PSAMB.scaffold2473size22978.g17944.t1"/>
    <property type="gene ID" value="PSAMB.scaffold2473size22978.g17944"/>
</dbReference>
<dbReference type="PANTHER" id="PTHR21527">
    <property type="entry name" value="NUCLEOPORIN NUP35"/>
    <property type="match status" value="1"/>
</dbReference>
<evidence type="ECO:0000256" key="2">
    <source>
        <dbReference type="ARBA" id="ARBA00009454"/>
    </source>
</evidence>
<feature type="compositionally biased region" description="Low complexity" evidence="10">
    <location>
        <begin position="64"/>
        <end position="75"/>
    </location>
</feature>
<evidence type="ECO:0000256" key="6">
    <source>
        <dbReference type="ARBA" id="ARBA00023010"/>
    </source>
</evidence>
<evidence type="ECO:0000256" key="1">
    <source>
        <dbReference type="ARBA" id="ARBA00004567"/>
    </source>
</evidence>
<feature type="region of interest" description="Disordered" evidence="10">
    <location>
        <begin position="277"/>
        <end position="302"/>
    </location>
</feature>
<dbReference type="Gene3D" id="3.30.70.330">
    <property type="match status" value="1"/>
</dbReference>
<dbReference type="GO" id="GO:0044613">
    <property type="term" value="C:nuclear pore central transport channel"/>
    <property type="evidence" value="ECO:0007669"/>
    <property type="project" value="TreeGrafter"/>
</dbReference>
<evidence type="ECO:0000259" key="11">
    <source>
        <dbReference type="PROSITE" id="PS51472"/>
    </source>
</evidence>
<dbReference type="GO" id="GO:0005543">
    <property type="term" value="F:phospholipid binding"/>
    <property type="evidence" value="ECO:0007669"/>
    <property type="project" value="TreeGrafter"/>
</dbReference>
<keyword evidence="4 9" id="KW-0509">mRNA transport</keyword>
<dbReference type="GO" id="GO:0003676">
    <property type="term" value="F:nucleic acid binding"/>
    <property type="evidence" value="ECO:0007669"/>
    <property type="project" value="InterPro"/>
</dbReference>
<dbReference type="InterPro" id="IPR007846">
    <property type="entry name" value="RRM_NUP35_dom"/>
</dbReference>
<evidence type="ECO:0000256" key="9">
    <source>
        <dbReference type="PIRNR" id="PIRNR038119"/>
    </source>
</evidence>
<dbReference type="GO" id="GO:0006999">
    <property type="term" value="P:nuclear pore organization"/>
    <property type="evidence" value="ECO:0007669"/>
    <property type="project" value="TreeGrafter"/>
</dbReference>
<reference evidence="13" key="1">
    <citation type="submission" date="2022-11" db="UniProtKB">
        <authorList>
            <consortium name="WormBaseParasite"/>
        </authorList>
    </citation>
    <scope>IDENTIFICATION</scope>
</reference>
<keyword evidence="12" id="KW-1185">Reference proteome</keyword>
<feature type="compositionally biased region" description="Polar residues" evidence="10">
    <location>
        <begin position="15"/>
        <end position="25"/>
    </location>
</feature>
<feature type="domain" description="RRM Nup35-type" evidence="11">
    <location>
        <begin position="171"/>
        <end position="251"/>
    </location>
</feature>
<comment type="function">
    <text evidence="9">Functions as a component of the nuclear pore complex (NPC).</text>
</comment>
<keyword evidence="7 9" id="KW-0906">Nuclear pore complex</keyword>
<dbReference type="GO" id="GO:0044615">
    <property type="term" value="C:nuclear pore nuclear basket"/>
    <property type="evidence" value="ECO:0007669"/>
    <property type="project" value="TreeGrafter"/>
</dbReference>
<dbReference type="FunFam" id="3.30.70.330:FF:000095">
    <property type="entry name" value="Putative Nucleoporin NUP53"/>
    <property type="match status" value="1"/>
</dbReference>
<evidence type="ECO:0000313" key="12">
    <source>
        <dbReference type="Proteomes" id="UP000887566"/>
    </source>
</evidence>
<dbReference type="GO" id="GO:0006607">
    <property type="term" value="P:NLS-bearing protein import into nucleus"/>
    <property type="evidence" value="ECO:0007669"/>
    <property type="project" value="TreeGrafter"/>
</dbReference>
<evidence type="ECO:0000256" key="7">
    <source>
        <dbReference type="ARBA" id="ARBA00023132"/>
    </source>
</evidence>
<dbReference type="InterPro" id="IPR017389">
    <property type="entry name" value="Nucleoporin_NUP53"/>
</dbReference>
<dbReference type="InterPro" id="IPR035979">
    <property type="entry name" value="RBD_domain_sf"/>
</dbReference>
<keyword evidence="6 9" id="KW-0811">Translocation</keyword>
<dbReference type="AlphaFoldDB" id="A0A914VU52"/>
<dbReference type="GO" id="GO:0051028">
    <property type="term" value="P:mRNA transport"/>
    <property type="evidence" value="ECO:0007669"/>
    <property type="project" value="UniProtKB-UniRule"/>
</dbReference>
<evidence type="ECO:0000256" key="4">
    <source>
        <dbReference type="ARBA" id="ARBA00022816"/>
    </source>
</evidence>
<dbReference type="GO" id="GO:0017056">
    <property type="term" value="F:structural constituent of nuclear pore"/>
    <property type="evidence" value="ECO:0007669"/>
    <property type="project" value="InterPro"/>
</dbReference>
<dbReference type="GO" id="GO:0031965">
    <property type="term" value="C:nuclear membrane"/>
    <property type="evidence" value="ECO:0007669"/>
    <property type="project" value="InterPro"/>
</dbReference>
<comment type="subcellular location">
    <subcellularLocation>
        <location evidence="1 9">Nucleus</location>
        <location evidence="1 9">Nuclear pore complex</location>
    </subcellularLocation>
</comment>
<dbReference type="Proteomes" id="UP000887566">
    <property type="component" value="Unplaced"/>
</dbReference>
<dbReference type="Pfam" id="PF05172">
    <property type="entry name" value="RRM_Nup35"/>
    <property type="match status" value="1"/>
</dbReference>
<dbReference type="SUPFAM" id="SSF54928">
    <property type="entry name" value="RNA-binding domain, RBD"/>
    <property type="match status" value="1"/>
</dbReference>
<accession>A0A914VU52</accession>